<dbReference type="GO" id="GO:0042761">
    <property type="term" value="P:very long-chain fatty acid biosynthetic process"/>
    <property type="evidence" value="ECO:0007669"/>
    <property type="project" value="TreeGrafter"/>
</dbReference>
<reference evidence="16 17" key="1">
    <citation type="submission" date="2017-09" db="EMBL/GenBank/DDBJ databases">
        <title>WGS assembly of Aquilegia coerulea Goldsmith.</title>
        <authorList>
            <person name="Hodges S."/>
            <person name="Kramer E."/>
            <person name="Nordborg M."/>
            <person name="Tomkins J."/>
            <person name="Borevitz J."/>
            <person name="Derieg N."/>
            <person name="Yan J."/>
            <person name="Mihaltcheva S."/>
            <person name="Hayes R.D."/>
            <person name="Rokhsar D."/>
        </authorList>
    </citation>
    <scope>NUCLEOTIDE SEQUENCE [LARGE SCALE GENOMIC DNA]</scope>
    <source>
        <strain evidence="17">cv. Goldsmith</strain>
    </source>
</reference>
<dbReference type="GO" id="GO:0016717">
    <property type="term" value="F:oxidoreductase activity, acting on paired donors, with oxidation of a pair of donors resulting in the reduction of molecular oxygen to two molecules of water"/>
    <property type="evidence" value="ECO:0007669"/>
    <property type="project" value="InterPro"/>
</dbReference>
<evidence type="ECO:0000256" key="9">
    <source>
        <dbReference type="ARBA" id="ARBA00023004"/>
    </source>
</evidence>
<evidence type="ECO:0000256" key="13">
    <source>
        <dbReference type="RuleBase" id="RU000581"/>
    </source>
</evidence>
<keyword evidence="11 14" id="KW-0472">Membrane</keyword>
<gene>
    <name evidence="16" type="ORF">AQUCO_02000094v1</name>
</gene>
<comment type="domain">
    <text evidence="13">The histidine box domains are involved in binding the catalytic metal ions.</text>
</comment>
<keyword evidence="4 13" id="KW-0444">Lipid biosynthesis</keyword>
<protein>
    <recommendedName>
        <fullName evidence="15">Fatty acid desaturase domain-containing protein</fullName>
    </recommendedName>
</protein>
<dbReference type="OrthoDB" id="10260134at2759"/>
<feature type="transmembrane region" description="Helical" evidence="14">
    <location>
        <begin position="251"/>
        <end position="273"/>
    </location>
</feature>
<dbReference type="AlphaFoldDB" id="A0A2G5DFW5"/>
<dbReference type="STRING" id="218851.A0A2G5DFW5"/>
<name>A0A2G5DFW5_AQUCA</name>
<evidence type="ECO:0000256" key="10">
    <source>
        <dbReference type="ARBA" id="ARBA00023098"/>
    </source>
</evidence>
<evidence type="ECO:0000256" key="12">
    <source>
        <dbReference type="ARBA" id="ARBA00023160"/>
    </source>
</evidence>
<evidence type="ECO:0000256" key="5">
    <source>
        <dbReference type="ARBA" id="ARBA00022692"/>
    </source>
</evidence>
<evidence type="ECO:0000256" key="1">
    <source>
        <dbReference type="ARBA" id="ARBA00004141"/>
    </source>
</evidence>
<evidence type="ECO:0000259" key="15">
    <source>
        <dbReference type="Pfam" id="PF00487"/>
    </source>
</evidence>
<organism evidence="16 17">
    <name type="scientific">Aquilegia coerulea</name>
    <name type="common">Rocky mountain columbine</name>
    <dbReference type="NCBI Taxonomy" id="218851"/>
    <lineage>
        <taxon>Eukaryota</taxon>
        <taxon>Viridiplantae</taxon>
        <taxon>Streptophyta</taxon>
        <taxon>Embryophyta</taxon>
        <taxon>Tracheophyta</taxon>
        <taxon>Spermatophyta</taxon>
        <taxon>Magnoliopsida</taxon>
        <taxon>Ranunculales</taxon>
        <taxon>Ranunculaceae</taxon>
        <taxon>Thalictroideae</taxon>
        <taxon>Aquilegia</taxon>
    </lineage>
</organism>
<keyword evidence="8 13" id="KW-0560">Oxidoreductase</keyword>
<keyword evidence="17" id="KW-1185">Reference proteome</keyword>
<dbReference type="PANTHER" id="PTHR11351">
    <property type="entry name" value="ACYL-COA DESATURASE"/>
    <property type="match status" value="1"/>
</dbReference>
<accession>A0A2G5DFW5</accession>
<evidence type="ECO:0000256" key="3">
    <source>
        <dbReference type="ARBA" id="ARBA00009295"/>
    </source>
</evidence>
<evidence type="ECO:0000256" key="14">
    <source>
        <dbReference type="SAM" id="Phobius"/>
    </source>
</evidence>
<dbReference type="GO" id="GO:0005789">
    <property type="term" value="C:endoplasmic reticulum membrane"/>
    <property type="evidence" value="ECO:0007669"/>
    <property type="project" value="TreeGrafter"/>
</dbReference>
<feature type="domain" description="Fatty acid desaturase" evidence="15">
    <location>
        <begin position="130"/>
        <end position="347"/>
    </location>
</feature>
<dbReference type="EMBL" id="KZ305037">
    <property type="protein sequence ID" value="PIA42405.1"/>
    <property type="molecule type" value="Genomic_DNA"/>
</dbReference>
<evidence type="ECO:0000256" key="6">
    <source>
        <dbReference type="ARBA" id="ARBA00022832"/>
    </source>
</evidence>
<comment type="cofactor">
    <cofactor evidence="13">
        <name>Fe(2+)</name>
        <dbReference type="ChEBI" id="CHEBI:29033"/>
    </cofactor>
</comment>
<feature type="transmembrane region" description="Helical" evidence="14">
    <location>
        <begin position="104"/>
        <end position="125"/>
    </location>
</feature>
<feature type="transmembrane region" description="Helical" evidence="14">
    <location>
        <begin position="131"/>
        <end position="153"/>
    </location>
</feature>
<comment type="subcellular location">
    <subcellularLocation>
        <location evidence="1">Membrane</location>
        <topology evidence="1">Multi-pass membrane protein</topology>
    </subcellularLocation>
</comment>
<dbReference type="CDD" id="cd03505">
    <property type="entry name" value="Delta9-FADS-like"/>
    <property type="match status" value="1"/>
</dbReference>
<evidence type="ECO:0000256" key="4">
    <source>
        <dbReference type="ARBA" id="ARBA00022516"/>
    </source>
</evidence>
<evidence type="ECO:0000256" key="2">
    <source>
        <dbReference type="ARBA" id="ARBA00005189"/>
    </source>
</evidence>
<dbReference type="Proteomes" id="UP000230069">
    <property type="component" value="Unassembled WGS sequence"/>
</dbReference>
<dbReference type="InterPro" id="IPR005804">
    <property type="entry name" value="FA_desaturase_dom"/>
</dbReference>
<evidence type="ECO:0000313" key="17">
    <source>
        <dbReference type="Proteomes" id="UP000230069"/>
    </source>
</evidence>
<evidence type="ECO:0000256" key="11">
    <source>
        <dbReference type="ARBA" id="ARBA00023136"/>
    </source>
</evidence>
<evidence type="ECO:0000256" key="8">
    <source>
        <dbReference type="ARBA" id="ARBA00023002"/>
    </source>
</evidence>
<dbReference type="PRINTS" id="PR00075">
    <property type="entry name" value="FACDDSATRASE"/>
</dbReference>
<keyword evidence="5 13" id="KW-0812">Transmembrane</keyword>
<dbReference type="FunCoup" id="A0A2G5DFW5">
    <property type="interactions" value="672"/>
</dbReference>
<sequence>MALIAAAPKATFYPSSPSLYQIRPARPNSISTLSRTISSISLTGKVNSNAQFVSTPFLNWRNKSKRCSGSISCSGATFGENYGKILLSDVTVTRRPKVYLGRKWNSVDIATGAVVLSMHVLCLFAPFTFNWPAFCVALLLYVVTGLFGITLSFHRNLAHRSFKLPKWLEYFFAYCGAQAMQGHPIDWVSTHRYHHQFCDSERDPHSPLEGFWFSHISWFFDTKSLIEKCGKPNNVSDLEKQPFYKFIEKTYAAHPIALAVLLYALGGFPFLVWGMGVRIVWVYHITWLVNSACHVWGSQSWNTGDLSRNNWWVALLAFGEGWHNNHHAFEFSARHGLEWWEFDMTWYTIKFLQAVGLATDVKVPSESQKQRMCFSE</sequence>
<proteinExistence type="inferred from homology"/>
<dbReference type="InParanoid" id="A0A2G5DFW5"/>
<comment type="pathway">
    <text evidence="2">Lipid metabolism.</text>
</comment>
<keyword evidence="10" id="KW-0443">Lipid metabolism</keyword>
<comment type="similarity">
    <text evidence="3 13">Belongs to the fatty acid desaturase type 1 family.</text>
</comment>
<keyword evidence="7 14" id="KW-1133">Transmembrane helix</keyword>
<dbReference type="InterPro" id="IPR015876">
    <property type="entry name" value="Acyl-CoA_DS"/>
</dbReference>
<dbReference type="Pfam" id="PF00487">
    <property type="entry name" value="FA_desaturase"/>
    <property type="match status" value="1"/>
</dbReference>
<evidence type="ECO:0000313" key="16">
    <source>
        <dbReference type="EMBL" id="PIA42405.1"/>
    </source>
</evidence>
<keyword evidence="9" id="KW-0408">Iron</keyword>
<keyword evidence="6" id="KW-0276">Fatty acid metabolism</keyword>
<keyword evidence="12 13" id="KW-0275">Fatty acid biosynthesis</keyword>
<dbReference type="PANTHER" id="PTHR11351:SF31">
    <property type="entry name" value="DESATURASE 1, ISOFORM A-RELATED"/>
    <property type="match status" value="1"/>
</dbReference>
<evidence type="ECO:0000256" key="7">
    <source>
        <dbReference type="ARBA" id="ARBA00022989"/>
    </source>
</evidence>